<evidence type="ECO:0000256" key="4">
    <source>
        <dbReference type="ARBA" id="ARBA00022692"/>
    </source>
</evidence>
<feature type="transmembrane region" description="Helical" evidence="8">
    <location>
        <begin position="270"/>
        <end position="290"/>
    </location>
</feature>
<dbReference type="SUPFAM" id="SSF103473">
    <property type="entry name" value="MFS general substrate transporter"/>
    <property type="match status" value="1"/>
</dbReference>
<feature type="compositionally biased region" description="Polar residues" evidence="7">
    <location>
        <begin position="48"/>
        <end position="61"/>
    </location>
</feature>
<feature type="transmembrane region" description="Helical" evidence="8">
    <location>
        <begin position="388"/>
        <end position="405"/>
    </location>
</feature>
<dbReference type="PANTHER" id="PTHR23502">
    <property type="entry name" value="MAJOR FACILITATOR SUPERFAMILY"/>
    <property type="match status" value="1"/>
</dbReference>
<organism evidence="9 10">
    <name type="scientific">Stachybotrys elegans</name>
    <dbReference type="NCBI Taxonomy" id="80388"/>
    <lineage>
        <taxon>Eukaryota</taxon>
        <taxon>Fungi</taxon>
        <taxon>Dikarya</taxon>
        <taxon>Ascomycota</taxon>
        <taxon>Pezizomycotina</taxon>
        <taxon>Sordariomycetes</taxon>
        <taxon>Hypocreomycetidae</taxon>
        <taxon>Hypocreales</taxon>
        <taxon>Stachybotryaceae</taxon>
        <taxon>Stachybotrys</taxon>
    </lineage>
</organism>
<dbReference type="AlphaFoldDB" id="A0A8K0SYX2"/>
<feature type="transmembrane region" description="Helical" evidence="8">
    <location>
        <begin position="240"/>
        <end position="264"/>
    </location>
</feature>
<evidence type="ECO:0000313" key="10">
    <source>
        <dbReference type="Proteomes" id="UP000813444"/>
    </source>
</evidence>
<keyword evidence="10" id="KW-1185">Reference proteome</keyword>
<name>A0A8K0SYX2_9HYPO</name>
<keyword evidence="5 8" id="KW-1133">Transmembrane helix</keyword>
<comment type="subcellular location">
    <subcellularLocation>
        <location evidence="1">Cell membrane</location>
        <topology evidence="1">Multi-pass membrane protein</topology>
    </subcellularLocation>
</comment>
<feature type="transmembrane region" description="Helical" evidence="8">
    <location>
        <begin position="519"/>
        <end position="540"/>
    </location>
</feature>
<reference evidence="9" key="1">
    <citation type="journal article" date="2021" name="Nat. Commun.">
        <title>Genetic determinants of endophytism in the Arabidopsis root mycobiome.</title>
        <authorList>
            <person name="Mesny F."/>
            <person name="Miyauchi S."/>
            <person name="Thiergart T."/>
            <person name="Pickel B."/>
            <person name="Atanasova L."/>
            <person name="Karlsson M."/>
            <person name="Huettel B."/>
            <person name="Barry K.W."/>
            <person name="Haridas S."/>
            <person name="Chen C."/>
            <person name="Bauer D."/>
            <person name="Andreopoulos W."/>
            <person name="Pangilinan J."/>
            <person name="LaButti K."/>
            <person name="Riley R."/>
            <person name="Lipzen A."/>
            <person name="Clum A."/>
            <person name="Drula E."/>
            <person name="Henrissat B."/>
            <person name="Kohler A."/>
            <person name="Grigoriev I.V."/>
            <person name="Martin F.M."/>
            <person name="Hacquard S."/>
        </authorList>
    </citation>
    <scope>NUCLEOTIDE SEQUENCE</scope>
    <source>
        <strain evidence="9">MPI-CAGE-CH-0235</strain>
    </source>
</reference>
<protein>
    <recommendedName>
        <fullName evidence="11">Major facilitator superfamily (MFS) profile domain-containing protein</fullName>
    </recommendedName>
</protein>
<feature type="transmembrane region" description="Helical" evidence="8">
    <location>
        <begin position="151"/>
        <end position="169"/>
    </location>
</feature>
<sequence length="777" mass="84516">MNLASGDSPGPTQRQLSSRPGELRARKASVNYVPVGRNERPPRPHSPPSNQLDSPTKPSPQCITAKPQKLEAIARDWPLTRKRLVASIVACMGTALIGIVLGIYSGLVPSIQYYIIDQTYTTVHGNTGCFVGLAIPTLFLWPLPLLHGRKIYILSGLSLAMPLLFLQAISVHNQRLDHIRAWQALLLTSRACMGVSLGFASMNFHSILTDLFGASLMSVNPHQEVADDFDARRHGGGMGVWLGIWTWCWFGSLGLGFLIGAAIIDKYPPVWGFYFSIIIIAIVLVLNFICPEVRPSAWRHSVAEVQTGTDVSRWSARGEVMMHRVQAGPTWWGQEVYHGMLLSIEMLRQPGFAVLAIYSAWIYAQVVLLIILLGSLVSRYYHLRSPDVGLHVGGIALGALLAIPFQKANLFSRSRVRQLDTNRATLEGKFTWSSHMGRRAVFTTLLPLFGIGYAAVSSGPPIHVIFPSLFAIAVGGLSCLAISECNGLIMETFDTSDLTPGMSSKAGEKRTNYSSFPRVTAGFAVVHGLAFILAAGATALGGLARRKLGQQLATGLVAGILLLLTALLLLVLVRFKNIQIIPNSKTKEMEKIIDARRKSSARRVSMPGNILAVMEEEDAWRPVMIGNPVGKERKMNILELGSLSRWQEIRKKNDLVDQGAHLNLAALDHGLVALDDHVGGIHKTAHVLLRKASSLRRSMRRSHRSDSSSSSTHCTVMDVPGTEVVGHGNAGSTPSGFVERDCFMGQTVKEEAESDAGSSGRKEGNGAAPSMPVTYAR</sequence>
<accession>A0A8K0SYX2</accession>
<feature type="region of interest" description="Disordered" evidence="7">
    <location>
        <begin position="1"/>
        <end position="61"/>
    </location>
</feature>
<dbReference type="EMBL" id="JAGPNK010000002">
    <property type="protein sequence ID" value="KAH7325944.1"/>
    <property type="molecule type" value="Genomic_DNA"/>
</dbReference>
<evidence type="ECO:0000256" key="7">
    <source>
        <dbReference type="SAM" id="MobiDB-lite"/>
    </source>
</evidence>
<dbReference type="GO" id="GO:0005886">
    <property type="term" value="C:plasma membrane"/>
    <property type="evidence" value="ECO:0007669"/>
    <property type="project" value="UniProtKB-SubCell"/>
</dbReference>
<feature type="transmembrane region" description="Helical" evidence="8">
    <location>
        <begin position="439"/>
        <end position="456"/>
    </location>
</feature>
<keyword evidence="4 8" id="KW-0812">Transmembrane</keyword>
<evidence type="ECO:0000256" key="3">
    <source>
        <dbReference type="ARBA" id="ARBA00022475"/>
    </source>
</evidence>
<keyword evidence="6 8" id="KW-0472">Membrane</keyword>
<feature type="transmembrane region" description="Helical" evidence="8">
    <location>
        <begin position="352"/>
        <end position="376"/>
    </location>
</feature>
<feature type="transmembrane region" description="Helical" evidence="8">
    <location>
        <begin position="552"/>
        <end position="575"/>
    </location>
</feature>
<feature type="transmembrane region" description="Helical" evidence="8">
    <location>
        <begin position="181"/>
        <end position="200"/>
    </location>
</feature>
<feature type="transmembrane region" description="Helical" evidence="8">
    <location>
        <begin position="462"/>
        <end position="482"/>
    </location>
</feature>
<feature type="transmembrane region" description="Helical" evidence="8">
    <location>
        <begin position="124"/>
        <end position="144"/>
    </location>
</feature>
<dbReference type="PANTHER" id="PTHR23502:SF186">
    <property type="entry name" value="MAJOR FACILITATOR SUPERFAMILY (MFS) PROFILE DOMAIN-CONTAINING PROTEIN"/>
    <property type="match status" value="1"/>
</dbReference>
<feature type="compositionally biased region" description="Basic residues" evidence="7">
    <location>
        <begin position="692"/>
        <end position="703"/>
    </location>
</feature>
<evidence type="ECO:0000256" key="5">
    <source>
        <dbReference type="ARBA" id="ARBA00022989"/>
    </source>
</evidence>
<evidence type="ECO:0000256" key="2">
    <source>
        <dbReference type="ARBA" id="ARBA00022448"/>
    </source>
</evidence>
<evidence type="ECO:0000313" key="9">
    <source>
        <dbReference type="EMBL" id="KAH7325944.1"/>
    </source>
</evidence>
<dbReference type="OrthoDB" id="10250282at2759"/>
<dbReference type="Gene3D" id="1.20.1250.20">
    <property type="entry name" value="MFS general substrate transporter like domains"/>
    <property type="match status" value="2"/>
</dbReference>
<keyword evidence="3" id="KW-1003">Cell membrane</keyword>
<evidence type="ECO:0008006" key="11">
    <source>
        <dbReference type="Google" id="ProtNLM"/>
    </source>
</evidence>
<dbReference type="GO" id="GO:0022857">
    <property type="term" value="F:transmembrane transporter activity"/>
    <property type="evidence" value="ECO:0007669"/>
    <property type="project" value="TreeGrafter"/>
</dbReference>
<gene>
    <name evidence="9" type="ORF">B0I35DRAFT_122538</name>
</gene>
<dbReference type="Proteomes" id="UP000813444">
    <property type="component" value="Unassembled WGS sequence"/>
</dbReference>
<comment type="caution">
    <text evidence="9">The sequence shown here is derived from an EMBL/GenBank/DDBJ whole genome shotgun (WGS) entry which is preliminary data.</text>
</comment>
<evidence type="ECO:0000256" key="1">
    <source>
        <dbReference type="ARBA" id="ARBA00004651"/>
    </source>
</evidence>
<feature type="transmembrane region" description="Helical" evidence="8">
    <location>
        <begin position="84"/>
        <end position="104"/>
    </location>
</feature>
<dbReference type="InterPro" id="IPR036259">
    <property type="entry name" value="MFS_trans_sf"/>
</dbReference>
<keyword evidence="2" id="KW-0813">Transport</keyword>
<evidence type="ECO:0000256" key="8">
    <source>
        <dbReference type="SAM" id="Phobius"/>
    </source>
</evidence>
<evidence type="ECO:0000256" key="6">
    <source>
        <dbReference type="ARBA" id="ARBA00023136"/>
    </source>
</evidence>
<feature type="region of interest" description="Disordered" evidence="7">
    <location>
        <begin position="692"/>
        <end position="777"/>
    </location>
</feature>
<proteinExistence type="predicted"/>